<dbReference type="GO" id="GO:0000981">
    <property type="term" value="F:DNA-binding transcription factor activity, RNA polymerase II-specific"/>
    <property type="evidence" value="ECO:0007669"/>
    <property type="project" value="InterPro"/>
</dbReference>
<dbReference type="InterPro" id="IPR001138">
    <property type="entry name" value="Zn2Cys6_DnaBD"/>
</dbReference>
<dbReference type="InterPro" id="IPR007219">
    <property type="entry name" value="XnlR_reg_dom"/>
</dbReference>
<feature type="region of interest" description="Disordered" evidence="3">
    <location>
        <begin position="1"/>
        <end position="28"/>
    </location>
</feature>
<feature type="compositionally biased region" description="Polar residues" evidence="3">
    <location>
        <begin position="1"/>
        <end position="13"/>
    </location>
</feature>
<dbReference type="OrthoDB" id="4451586at2759"/>
<sequence>MSLSEYPNFSADQSACSSTSRSKSREGVERRRASRACINCRNRKAKCDVQDTGTTCSRCRSHRVLCVVSTDKRAKKNQAAKAQPLTQIDEDDRDAVAETSLAGDIVIPHSTSDESECSEQYDDDFLFSDATLTQRSPALLNNTSPKSNLAASAFDLPGTIPPEFSTAIPLPNYIKTPSNMKADDLHYLWCKGALRLPEPSLKNALLRSYIDYVHPSLPLIALHQFLAITCAADTGISVREDQKISLLLFQAVLFAGSAFVDQMSLQMAGYSTRREARAAFYQKIKVLYDFGYEVDDKLAMVQSLLLMTYWHEASSDGKDEWHWLGAAISVTTSFQNRAAIVDLEARDQKVWNRIWWCCFTRDRLLALGMRRAPRIMEDDYDSFTTPTLTLDDFEIGKLDTGSLTISLSDCRVVQDTSIQLKLAKTFIAKAELCVCIGHVLRSQYYPQVRGHGIRSESDGQLHFQTVLLPNPMADGLEAAEDELAYWLRWLPIGLLDDSLTTERVAADGASLFIERAVLHMIYLATRATLHRPQALLAAPAGSFGLQARARKIIREASTEITAIHLQLYRLNLTQYLPTTAVTVLIPAIINHIQSIQTATERSQIWEQATEGLTQCMQILHKLRENYHPADEAMEFLGEALRRAKIQVVTEPIPLGTSPSTTGSLHNREQELPQASDADFFDDPQRLNLLYATHDVPLSQEAILPHYASSPGTINIADNDFHALDPAVDLLSRELAWLNDTSSLTPQLELGVEYDGNFDFLSNLGGDEMETVVGRDGYS</sequence>
<keyword evidence="2" id="KW-0539">Nucleus</keyword>
<dbReference type="AlphaFoldDB" id="A0A2J6RUK7"/>
<dbReference type="GO" id="GO:0006351">
    <property type="term" value="P:DNA-templated transcription"/>
    <property type="evidence" value="ECO:0007669"/>
    <property type="project" value="InterPro"/>
</dbReference>
<dbReference type="PROSITE" id="PS00463">
    <property type="entry name" value="ZN2_CY6_FUNGAL_1"/>
    <property type="match status" value="1"/>
</dbReference>
<dbReference type="CDD" id="cd00067">
    <property type="entry name" value="GAL4"/>
    <property type="match status" value="1"/>
</dbReference>
<gene>
    <name evidence="5" type="ORF">L207DRAFT_580858</name>
</gene>
<proteinExistence type="predicted"/>
<evidence type="ECO:0000256" key="1">
    <source>
        <dbReference type="ARBA" id="ARBA00022723"/>
    </source>
</evidence>
<dbReference type="PANTHER" id="PTHR47425:SF2">
    <property type="entry name" value="FARB-RELATED"/>
    <property type="match status" value="1"/>
</dbReference>
<dbReference type="PROSITE" id="PS50048">
    <property type="entry name" value="ZN2_CY6_FUNGAL_2"/>
    <property type="match status" value="1"/>
</dbReference>
<dbReference type="SUPFAM" id="SSF57701">
    <property type="entry name" value="Zn2/Cys6 DNA-binding domain"/>
    <property type="match status" value="1"/>
</dbReference>
<protein>
    <recommendedName>
        <fullName evidence="4">Zn(2)-C6 fungal-type domain-containing protein</fullName>
    </recommendedName>
</protein>
<dbReference type="CDD" id="cd12148">
    <property type="entry name" value="fungal_TF_MHR"/>
    <property type="match status" value="1"/>
</dbReference>
<dbReference type="Proteomes" id="UP000235786">
    <property type="component" value="Unassembled WGS sequence"/>
</dbReference>
<dbReference type="GO" id="GO:0008270">
    <property type="term" value="F:zinc ion binding"/>
    <property type="evidence" value="ECO:0007669"/>
    <property type="project" value="InterPro"/>
</dbReference>
<dbReference type="SMART" id="SM00066">
    <property type="entry name" value="GAL4"/>
    <property type="match status" value="1"/>
</dbReference>
<feature type="domain" description="Zn(2)-C6 fungal-type" evidence="4">
    <location>
        <begin position="36"/>
        <end position="68"/>
    </location>
</feature>
<keyword evidence="6" id="KW-1185">Reference proteome</keyword>
<evidence type="ECO:0000256" key="3">
    <source>
        <dbReference type="SAM" id="MobiDB-lite"/>
    </source>
</evidence>
<organism evidence="5 6">
    <name type="scientific">Hyaloscypha variabilis (strain UAMH 11265 / GT02V1 / F)</name>
    <name type="common">Meliniomyces variabilis</name>
    <dbReference type="NCBI Taxonomy" id="1149755"/>
    <lineage>
        <taxon>Eukaryota</taxon>
        <taxon>Fungi</taxon>
        <taxon>Dikarya</taxon>
        <taxon>Ascomycota</taxon>
        <taxon>Pezizomycotina</taxon>
        <taxon>Leotiomycetes</taxon>
        <taxon>Helotiales</taxon>
        <taxon>Hyaloscyphaceae</taxon>
        <taxon>Hyaloscypha</taxon>
        <taxon>Hyaloscypha variabilis</taxon>
    </lineage>
</organism>
<dbReference type="EMBL" id="KZ613943">
    <property type="protein sequence ID" value="PMD42186.1"/>
    <property type="molecule type" value="Genomic_DNA"/>
</dbReference>
<dbReference type="PANTHER" id="PTHR47425">
    <property type="entry name" value="FARB-RELATED"/>
    <property type="match status" value="1"/>
</dbReference>
<dbReference type="Gene3D" id="4.10.240.10">
    <property type="entry name" value="Zn(2)-C6 fungal-type DNA-binding domain"/>
    <property type="match status" value="1"/>
</dbReference>
<dbReference type="Pfam" id="PF04082">
    <property type="entry name" value="Fungal_trans"/>
    <property type="match status" value="1"/>
</dbReference>
<dbReference type="InterPro" id="IPR036864">
    <property type="entry name" value="Zn2-C6_fun-type_DNA-bd_sf"/>
</dbReference>
<keyword evidence="1" id="KW-0479">Metal-binding</keyword>
<dbReference type="Pfam" id="PF00172">
    <property type="entry name" value="Zn_clus"/>
    <property type="match status" value="1"/>
</dbReference>
<evidence type="ECO:0000256" key="2">
    <source>
        <dbReference type="ARBA" id="ARBA00023242"/>
    </source>
</evidence>
<dbReference type="GO" id="GO:0003677">
    <property type="term" value="F:DNA binding"/>
    <property type="evidence" value="ECO:0007669"/>
    <property type="project" value="InterPro"/>
</dbReference>
<evidence type="ECO:0000259" key="4">
    <source>
        <dbReference type="PROSITE" id="PS50048"/>
    </source>
</evidence>
<dbReference type="STRING" id="1149755.A0A2J6RUK7"/>
<dbReference type="SMART" id="SM00906">
    <property type="entry name" value="Fungal_trans"/>
    <property type="match status" value="1"/>
</dbReference>
<evidence type="ECO:0000313" key="5">
    <source>
        <dbReference type="EMBL" id="PMD42186.1"/>
    </source>
</evidence>
<reference evidence="5 6" key="1">
    <citation type="submission" date="2016-04" db="EMBL/GenBank/DDBJ databases">
        <title>A degradative enzymes factory behind the ericoid mycorrhizal symbiosis.</title>
        <authorList>
            <consortium name="DOE Joint Genome Institute"/>
            <person name="Martino E."/>
            <person name="Morin E."/>
            <person name="Grelet G."/>
            <person name="Kuo A."/>
            <person name="Kohler A."/>
            <person name="Daghino S."/>
            <person name="Barry K."/>
            <person name="Choi C."/>
            <person name="Cichocki N."/>
            <person name="Clum A."/>
            <person name="Copeland A."/>
            <person name="Hainaut M."/>
            <person name="Haridas S."/>
            <person name="Labutti K."/>
            <person name="Lindquist E."/>
            <person name="Lipzen A."/>
            <person name="Khouja H.-R."/>
            <person name="Murat C."/>
            <person name="Ohm R."/>
            <person name="Olson A."/>
            <person name="Spatafora J."/>
            <person name="Veneault-Fourrey C."/>
            <person name="Henrissat B."/>
            <person name="Grigoriev I."/>
            <person name="Martin F."/>
            <person name="Perotto S."/>
        </authorList>
    </citation>
    <scope>NUCLEOTIDE SEQUENCE [LARGE SCALE GENOMIC DNA]</scope>
    <source>
        <strain evidence="5 6">F</strain>
    </source>
</reference>
<name>A0A2J6RUK7_HYAVF</name>
<evidence type="ECO:0000313" key="6">
    <source>
        <dbReference type="Proteomes" id="UP000235786"/>
    </source>
</evidence>
<accession>A0A2J6RUK7</accession>
<dbReference type="InterPro" id="IPR052761">
    <property type="entry name" value="Fungal_Detox/Toxin_TFs"/>
</dbReference>